<evidence type="ECO:0000256" key="4">
    <source>
        <dbReference type="ARBA" id="ARBA00022692"/>
    </source>
</evidence>
<evidence type="ECO:0000256" key="8">
    <source>
        <dbReference type="ARBA" id="ARBA00023136"/>
    </source>
</evidence>
<dbReference type="PANTHER" id="PTHR33695:SF1">
    <property type="entry name" value="LIPOPROTEIN SIGNAL PEPTIDASE"/>
    <property type="match status" value="1"/>
</dbReference>
<evidence type="ECO:0000256" key="3">
    <source>
        <dbReference type="ARBA" id="ARBA00022670"/>
    </source>
</evidence>
<evidence type="ECO:0000313" key="10">
    <source>
        <dbReference type="EMBL" id="MSR93465.1"/>
    </source>
</evidence>
<keyword evidence="3" id="KW-0645">Protease</keyword>
<keyword evidence="5" id="KW-0064">Aspartyl protease</keyword>
<keyword evidence="8 9" id="KW-0472">Membrane</keyword>
<dbReference type="AlphaFoldDB" id="A0A6N7UYP8"/>
<dbReference type="InterPro" id="IPR001872">
    <property type="entry name" value="Peptidase_A8"/>
</dbReference>
<gene>
    <name evidence="10" type="ORF">FYJ34_04080</name>
</gene>
<evidence type="ECO:0000313" key="11">
    <source>
        <dbReference type="Proteomes" id="UP000434409"/>
    </source>
</evidence>
<evidence type="ECO:0000256" key="1">
    <source>
        <dbReference type="ARBA" id="ARBA00006139"/>
    </source>
</evidence>
<proteinExistence type="inferred from homology"/>
<dbReference type="GO" id="GO:0006508">
    <property type="term" value="P:proteolysis"/>
    <property type="evidence" value="ECO:0007669"/>
    <property type="project" value="UniProtKB-KW"/>
</dbReference>
<organism evidence="10 11">
    <name type="scientific">Suipraeoptans intestinalis</name>
    <dbReference type="NCBI Taxonomy" id="2606628"/>
    <lineage>
        <taxon>Bacteria</taxon>
        <taxon>Bacillati</taxon>
        <taxon>Bacillota</taxon>
        <taxon>Clostridia</taxon>
        <taxon>Lachnospirales</taxon>
        <taxon>Lachnospiraceae</taxon>
        <taxon>Suipraeoptans</taxon>
    </lineage>
</organism>
<sequence length="153" mass="16940">MWIGLFLFLTGTDLAVKQYVETQMEETEEIRLSRRLFFRKVHNRGFLLGKLEEFPGLIKGVSMLAAGMAGLFALQGIRKEKSRKAKAGLVLTLAGAASNLYDRLVRGYVVDYIGIEEVKGVPKGFTANLADLYLLAGAVLSAFGGKGRRKQRR</sequence>
<keyword evidence="2" id="KW-1003">Cell membrane</keyword>
<keyword evidence="7 9" id="KW-1133">Transmembrane helix</keyword>
<protein>
    <submittedName>
        <fullName evidence="10">Signal peptidase II</fullName>
    </submittedName>
</protein>
<accession>A0A6N7UYP8</accession>
<dbReference type="PANTHER" id="PTHR33695">
    <property type="entry name" value="LIPOPROTEIN SIGNAL PEPTIDASE"/>
    <property type="match status" value="1"/>
</dbReference>
<dbReference type="Pfam" id="PF01252">
    <property type="entry name" value="Peptidase_A8"/>
    <property type="match status" value="1"/>
</dbReference>
<keyword evidence="4 9" id="KW-0812">Transmembrane</keyword>
<dbReference type="EMBL" id="VULY01000018">
    <property type="protein sequence ID" value="MSR93465.1"/>
    <property type="molecule type" value="Genomic_DNA"/>
</dbReference>
<name>A0A6N7UYP8_9FIRM</name>
<evidence type="ECO:0000256" key="5">
    <source>
        <dbReference type="ARBA" id="ARBA00022750"/>
    </source>
</evidence>
<evidence type="ECO:0000256" key="9">
    <source>
        <dbReference type="SAM" id="Phobius"/>
    </source>
</evidence>
<dbReference type="GO" id="GO:0004190">
    <property type="term" value="F:aspartic-type endopeptidase activity"/>
    <property type="evidence" value="ECO:0007669"/>
    <property type="project" value="UniProtKB-KW"/>
</dbReference>
<dbReference type="RefSeq" id="WP_154476466.1">
    <property type="nucleotide sequence ID" value="NZ_VULY01000018.1"/>
</dbReference>
<keyword evidence="11" id="KW-1185">Reference proteome</keyword>
<dbReference type="GO" id="GO:0016020">
    <property type="term" value="C:membrane"/>
    <property type="evidence" value="ECO:0007669"/>
    <property type="project" value="InterPro"/>
</dbReference>
<reference evidence="10 11" key="1">
    <citation type="submission" date="2019-08" db="EMBL/GenBank/DDBJ databases">
        <title>In-depth cultivation of the pig gut microbiome towards novel bacterial diversity and tailored functional studies.</title>
        <authorList>
            <person name="Wylensek D."/>
            <person name="Hitch T.C.A."/>
            <person name="Clavel T."/>
        </authorList>
    </citation>
    <scope>NUCLEOTIDE SEQUENCE [LARGE SCALE GENOMIC DNA]</scope>
    <source>
        <strain evidence="10 11">68-1-5</strain>
    </source>
</reference>
<comment type="caution">
    <text evidence="10">The sequence shown here is derived from an EMBL/GenBank/DDBJ whole genome shotgun (WGS) entry which is preliminary data.</text>
</comment>
<keyword evidence="6" id="KW-0378">Hydrolase</keyword>
<evidence type="ECO:0000256" key="2">
    <source>
        <dbReference type="ARBA" id="ARBA00022475"/>
    </source>
</evidence>
<comment type="similarity">
    <text evidence="1">Belongs to the peptidase A8 family.</text>
</comment>
<evidence type="ECO:0000256" key="6">
    <source>
        <dbReference type="ARBA" id="ARBA00022801"/>
    </source>
</evidence>
<feature type="transmembrane region" description="Helical" evidence="9">
    <location>
        <begin position="56"/>
        <end position="75"/>
    </location>
</feature>
<dbReference type="Proteomes" id="UP000434409">
    <property type="component" value="Unassembled WGS sequence"/>
</dbReference>
<evidence type="ECO:0000256" key="7">
    <source>
        <dbReference type="ARBA" id="ARBA00022989"/>
    </source>
</evidence>